<proteinExistence type="predicted"/>
<evidence type="ECO:0000313" key="2">
    <source>
        <dbReference type="EMBL" id="CAF1373468.1"/>
    </source>
</evidence>
<dbReference type="EMBL" id="CAJNOK010024192">
    <property type="protein sequence ID" value="CAF1373468.1"/>
    <property type="molecule type" value="Genomic_DNA"/>
</dbReference>
<dbReference type="Proteomes" id="UP000677228">
    <property type="component" value="Unassembled WGS sequence"/>
</dbReference>
<protein>
    <recommendedName>
        <fullName evidence="1">Tautomerase cis-CaaD-like domain-containing protein</fullName>
    </recommendedName>
</protein>
<name>A0A8S2F8L9_9BILA</name>
<feature type="domain" description="Tautomerase cis-CaaD-like" evidence="1">
    <location>
        <begin position="1"/>
        <end position="130"/>
    </location>
</feature>
<reference evidence="2" key="1">
    <citation type="submission" date="2021-02" db="EMBL/GenBank/DDBJ databases">
        <authorList>
            <person name="Nowell W R."/>
        </authorList>
    </citation>
    <scope>NUCLEOTIDE SEQUENCE</scope>
</reference>
<gene>
    <name evidence="2" type="ORF">OVA965_LOCUS31777</name>
    <name evidence="3" type="ORF">TMI583_LOCUS32615</name>
</gene>
<dbReference type="SUPFAM" id="SSF55331">
    <property type="entry name" value="Tautomerase/MIF"/>
    <property type="match status" value="1"/>
</dbReference>
<dbReference type="InterPro" id="IPR014347">
    <property type="entry name" value="Tautomerase/MIF_sf"/>
</dbReference>
<dbReference type="Proteomes" id="UP000682733">
    <property type="component" value="Unassembled WGS sequence"/>
</dbReference>
<dbReference type="EMBL" id="CAJOBA010045861">
    <property type="protein sequence ID" value="CAF4182331.1"/>
    <property type="molecule type" value="Genomic_DNA"/>
</dbReference>
<dbReference type="Pfam" id="PF14832">
    <property type="entry name" value="Tautomerase_3"/>
    <property type="match status" value="1"/>
</dbReference>
<accession>A0A8S2F8L9</accession>
<dbReference type="AlphaFoldDB" id="A0A8S2F8L9"/>
<comment type="caution">
    <text evidence="2">The sequence shown here is derived from an EMBL/GenBank/DDBJ whole genome shotgun (WGS) entry which is preliminary data.</text>
</comment>
<evidence type="ECO:0000313" key="4">
    <source>
        <dbReference type="Proteomes" id="UP000677228"/>
    </source>
</evidence>
<dbReference type="InterPro" id="IPR028116">
    <property type="entry name" value="Cis-CaaD-like"/>
</dbReference>
<dbReference type="Gene3D" id="3.30.429.10">
    <property type="entry name" value="Macrophage Migration Inhibitory Factor"/>
    <property type="match status" value="1"/>
</dbReference>
<evidence type="ECO:0000313" key="3">
    <source>
        <dbReference type="EMBL" id="CAF4182331.1"/>
    </source>
</evidence>
<organism evidence="2 4">
    <name type="scientific">Didymodactylos carnosus</name>
    <dbReference type="NCBI Taxonomy" id="1234261"/>
    <lineage>
        <taxon>Eukaryota</taxon>
        <taxon>Metazoa</taxon>
        <taxon>Spiralia</taxon>
        <taxon>Gnathifera</taxon>
        <taxon>Rotifera</taxon>
        <taxon>Eurotatoria</taxon>
        <taxon>Bdelloidea</taxon>
        <taxon>Philodinida</taxon>
        <taxon>Philodinidae</taxon>
        <taxon>Didymodactylos</taxon>
    </lineage>
</organism>
<evidence type="ECO:0000259" key="1">
    <source>
        <dbReference type="Pfam" id="PF14832"/>
    </source>
</evidence>
<sequence length="139" mass="15383">MPFYQVFYESGLLDQNKKQELATGITDIHCSNTGAPRFFVNVVLIPFEKGNGYVGGDPNNTPCLVQGLIRSGRTQEVKTKMLHELSALVAKITELDEKCVTVGFLEGSAKNALENGMEVPEAGEEIQWMEKYGIKVDKQ</sequence>